<dbReference type="STRING" id="41447.ENSSDUP00000003231"/>
<dbReference type="AlphaFoldDB" id="A0A3B4TAV2"/>
<evidence type="ECO:0000256" key="4">
    <source>
        <dbReference type="ARBA" id="ARBA00022679"/>
    </source>
</evidence>
<dbReference type="Pfam" id="PF22938">
    <property type="entry name" value="Integrase_p58_C"/>
    <property type="match status" value="1"/>
</dbReference>
<dbReference type="OMA" id="CEIAERT"/>
<evidence type="ECO:0000256" key="11">
    <source>
        <dbReference type="PROSITE-ProRule" id="PRU00047"/>
    </source>
</evidence>
<comment type="similarity">
    <text evidence="1">Belongs to the beta type-B retroviral polymerase family. HERV class-II K(HML-2) pol subfamily.</text>
</comment>
<evidence type="ECO:0000259" key="16">
    <source>
        <dbReference type="PROSITE" id="PS50994"/>
    </source>
</evidence>
<dbReference type="PANTHER" id="PTHR37984:SF5">
    <property type="entry name" value="PROTEIN NYNRIN-LIKE"/>
    <property type="match status" value="1"/>
</dbReference>
<dbReference type="SUPFAM" id="SSF57756">
    <property type="entry name" value="Retrovirus zinc finger-like domains"/>
    <property type="match status" value="1"/>
</dbReference>
<dbReference type="InterPro" id="IPR021109">
    <property type="entry name" value="Peptidase_aspartic_dom_sf"/>
</dbReference>
<dbReference type="Pfam" id="PF00098">
    <property type="entry name" value="zf-CCHC"/>
    <property type="match status" value="1"/>
</dbReference>
<keyword evidence="5" id="KW-0548">Nucleotidyltransferase</keyword>
<dbReference type="InterPro" id="IPR001584">
    <property type="entry name" value="Integrase_cat-core"/>
</dbReference>
<dbReference type="PROSITE" id="PS50994">
    <property type="entry name" value="INTEGRASE"/>
    <property type="match status" value="1"/>
</dbReference>
<organism evidence="17 18">
    <name type="scientific">Seriola dumerili</name>
    <name type="common">Greater amberjack</name>
    <name type="synonym">Caranx dumerili</name>
    <dbReference type="NCBI Taxonomy" id="41447"/>
    <lineage>
        <taxon>Eukaryota</taxon>
        <taxon>Metazoa</taxon>
        <taxon>Chordata</taxon>
        <taxon>Craniata</taxon>
        <taxon>Vertebrata</taxon>
        <taxon>Euteleostomi</taxon>
        <taxon>Actinopterygii</taxon>
        <taxon>Neopterygii</taxon>
        <taxon>Teleostei</taxon>
        <taxon>Neoteleostei</taxon>
        <taxon>Acanthomorphata</taxon>
        <taxon>Carangaria</taxon>
        <taxon>Carangiformes</taxon>
        <taxon>Carangidae</taxon>
        <taxon>Seriola</taxon>
    </lineage>
</organism>
<dbReference type="InterPro" id="IPR043128">
    <property type="entry name" value="Rev_trsase/Diguanyl_cyclase"/>
</dbReference>
<keyword evidence="9" id="KW-0695">RNA-directed DNA polymerase</keyword>
<name>A0A3B4TAV2_SERDU</name>
<evidence type="ECO:0000256" key="1">
    <source>
        <dbReference type="ARBA" id="ARBA00010879"/>
    </source>
</evidence>
<dbReference type="EC" id="3.1.26.4" evidence="2"/>
<dbReference type="GO" id="GO:0003676">
    <property type="term" value="F:nucleic acid binding"/>
    <property type="evidence" value="ECO:0007669"/>
    <property type="project" value="InterPro"/>
</dbReference>
<evidence type="ECO:0000256" key="2">
    <source>
        <dbReference type="ARBA" id="ARBA00012180"/>
    </source>
</evidence>
<dbReference type="InterPro" id="IPR003309">
    <property type="entry name" value="SCAN_dom"/>
</dbReference>
<dbReference type="EC" id="2.7.7.49" evidence="3"/>
<keyword evidence="11" id="KW-0862">Zinc</keyword>
<dbReference type="Ensembl" id="ENSSDUT00000003305.1">
    <property type="protein sequence ID" value="ENSSDUP00000003231.1"/>
    <property type="gene ID" value="ENSSDUG00000002460.1"/>
</dbReference>
<reference evidence="17" key="1">
    <citation type="submission" date="2025-08" db="UniProtKB">
        <authorList>
            <consortium name="Ensembl"/>
        </authorList>
    </citation>
    <scope>IDENTIFICATION</scope>
</reference>
<evidence type="ECO:0000259" key="14">
    <source>
        <dbReference type="PROSITE" id="PS50804"/>
    </source>
</evidence>
<dbReference type="GO" id="GO:0006508">
    <property type="term" value="P:proteolysis"/>
    <property type="evidence" value="ECO:0007669"/>
    <property type="project" value="InterPro"/>
</dbReference>
<dbReference type="PANTHER" id="PTHR37984">
    <property type="entry name" value="PROTEIN CBG26694"/>
    <property type="match status" value="1"/>
</dbReference>
<dbReference type="Gene3D" id="3.10.10.10">
    <property type="entry name" value="HIV Type 1 Reverse Transcriptase, subunit A, domain 1"/>
    <property type="match status" value="1"/>
</dbReference>
<evidence type="ECO:0000313" key="18">
    <source>
        <dbReference type="Proteomes" id="UP000261420"/>
    </source>
</evidence>
<evidence type="ECO:0000256" key="9">
    <source>
        <dbReference type="ARBA" id="ARBA00022918"/>
    </source>
</evidence>
<dbReference type="PROSITE" id="PS00141">
    <property type="entry name" value="ASP_PROTEASE"/>
    <property type="match status" value="1"/>
</dbReference>
<feature type="domain" description="CCHC-type" evidence="13">
    <location>
        <begin position="107"/>
        <end position="122"/>
    </location>
</feature>
<evidence type="ECO:0000256" key="7">
    <source>
        <dbReference type="ARBA" id="ARBA00022759"/>
    </source>
</evidence>
<dbReference type="FunFam" id="3.30.420.10:FF:000032">
    <property type="entry name" value="Retrovirus-related Pol polyprotein from transposon 297-like Protein"/>
    <property type="match status" value="1"/>
</dbReference>
<evidence type="ECO:0000259" key="15">
    <source>
        <dbReference type="PROSITE" id="PS50878"/>
    </source>
</evidence>
<dbReference type="Gene3D" id="1.10.4020.10">
    <property type="entry name" value="DNA breaking-rejoining enzymes"/>
    <property type="match status" value="1"/>
</dbReference>
<dbReference type="Pfam" id="PF00078">
    <property type="entry name" value="RVT_1"/>
    <property type="match status" value="1"/>
</dbReference>
<feature type="compositionally biased region" description="Basic and acidic residues" evidence="12">
    <location>
        <begin position="294"/>
        <end position="303"/>
    </location>
</feature>
<dbReference type="InterPro" id="IPR001969">
    <property type="entry name" value="Aspartic_peptidase_AS"/>
</dbReference>
<evidence type="ECO:0000256" key="8">
    <source>
        <dbReference type="ARBA" id="ARBA00022801"/>
    </source>
</evidence>
<dbReference type="InterPro" id="IPR041588">
    <property type="entry name" value="Integrase_H2C2"/>
</dbReference>
<dbReference type="Pfam" id="PF17921">
    <property type="entry name" value="Integrase_H2C2"/>
    <property type="match status" value="1"/>
</dbReference>
<dbReference type="Gene3D" id="3.30.70.270">
    <property type="match status" value="2"/>
</dbReference>
<evidence type="ECO:0000256" key="10">
    <source>
        <dbReference type="ARBA" id="ARBA00039658"/>
    </source>
</evidence>
<keyword evidence="4" id="KW-0808">Transferase</keyword>
<evidence type="ECO:0000256" key="5">
    <source>
        <dbReference type="ARBA" id="ARBA00022695"/>
    </source>
</evidence>
<dbReference type="Gene3D" id="3.30.420.10">
    <property type="entry name" value="Ribonuclease H-like superfamily/Ribonuclease H"/>
    <property type="match status" value="1"/>
</dbReference>
<dbReference type="SUPFAM" id="SSF47353">
    <property type="entry name" value="Retrovirus capsid dimerization domain-like"/>
    <property type="match status" value="1"/>
</dbReference>
<evidence type="ECO:0000256" key="12">
    <source>
        <dbReference type="SAM" id="MobiDB-lite"/>
    </source>
</evidence>
<dbReference type="InterPro" id="IPR036397">
    <property type="entry name" value="RNaseH_sf"/>
</dbReference>
<proteinExistence type="inferred from homology"/>
<dbReference type="Pfam" id="PF00665">
    <property type="entry name" value="rve"/>
    <property type="match status" value="1"/>
</dbReference>
<keyword evidence="18" id="KW-1185">Reference proteome</keyword>
<dbReference type="PROSITE" id="PS50878">
    <property type="entry name" value="RT_POL"/>
    <property type="match status" value="1"/>
</dbReference>
<dbReference type="InterPro" id="IPR001878">
    <property type="entry name" value="Znf_CCHC"/>
</dbReference>
<dbReference type="SMART" id="SM00343">
    <property type="entry name" value="ZnF_C2HC"/>
    <property type="match status" value="1"/>
</dbReference>
<dbReference type="GeneTree" id="ENSGT01050000244855"/>
<evidence type="ECO:0000259" key="13">
    <source>
        <dbReference type="PROSITE" id="PS50158"/>
    </source>
</evidence>
<dbReference type="CDD" id="cd09274">
    <property type="entry name" value="RNase_HI_RT_Ty3"/>
    <property type="match status" value="1"/>
</dbReference>
<dbReference type="InterPro" id="IPR043502">
    <property type="entry name" value="DNA/RNA_pol_sf"/>
</dbReference>
<feature type="region of interest" description="Disordered" evidence="12">
    <location>
        <begin position="293"/>
        <end position="321"/>
    </location>
</feature>
<feature type="domain" description="Integrase catalytic" evidence="16">
    <location>
        <begin position="462"/>
        <end position="620"/>
    </location>
</feature>
<dbReference type="SUPFAM" id="SSF56672">
    <property type="entry name" value="DNA/RNA polymerases"/>
    <property type="match status" value="1"/>
</dbReference>
<reference evidence="17" key="2">
    <citation type="submission" date="2025-09" db="UniProtKB">
        <authorList>
            <consortium name="Ensembl"/>
        </authorList>
    </citation>
    <scope>IDENTIFICATION</scope>
</reference>
<dbReference type="Pfam" id="PF02023">
    <property type="entry name" value="SCAN"/>
    <property type="match status" value="1"/>
</dbReference>
<evidence type="ECO:0000256" key="3">
    <source>
        <dbReference type="ARBA" id="ARBA00012493"/>
    </source>
</evidence>
<feature type="region of interest" description="Disordered" evidence="12">
    <location>
        <begin position="57"/>
        <end position="93"/>
    </location>
</feature>
<keyword evidence="8" id="KW-0378">Hydrolase</keyword>
<keyword evidence="7" id="KW-0255">Endonuclease</keyword>
<dbReference type="PROSITE" id="PS50804">
    <property type="entry name" value="SCAN_BOX"/>
    <property type="match status" value="1"/>
</dbReference>
<dbReference type="CDD" id="cd01647">
    <property type="entry name" value="RT_LTR"/>
    <property type="match status" value="1"/>
</dbReference>
<dbReference type="GO" id="GO:0004523">
    <property type="term" value="F:RNA-DNA hybrid ribonuclease activity"/>
    <property type="evidence" value="ECO:0007669"/>
    <property type="project" value="UniProtKB-EC"/>
</dbReference>
<dbReference type="InterPro" id="IPR036875">
    <property type="entry name" value="Znf_CCHC_sf"/>
</dbReference>
<dbReference type="InterPro" id="IPR038269">
    <property type="entry name" value="SCAN_sf"/>
</dbReference>
<dbReference type="SMART" id="SM00431">
    <property type="entry name" value="SCAN"/>
    <property type="match status" value="1"/>
</dbReference>
<keyword evidence="6" id="KW-0540">Nuclease</keyword>
<dbReference type="Proteomes" id="UP000261420">
    <property type="component" value="Unplaced"/>
</dbReference>
<feature type="domain" description="Reverse transcriptase" evidence="15">
    <location>
        <begin position="847"/>
        <end position="1026"/>
    </location>
</feature>
<dbReference type="InterPro" id="IPR012337">
    <property type="entry name" value="RNaseH-like_sf"/>
</dbReference>
<dbReference type="PROSITE" id="PS50158">
    <property type="entry name" value="ZF_CCHC"/>
    <property type="match status" value="1"/>
</dbReference>
<dbReference type="FunFam" id="3.10.20.370:FF:000001">
    <property type="entry name" value="Retrovirus-related Pol polyprotein from transposon 17.6-like protein"/>
    <property type="match status" value="1"/>
</dbReference>
<dbReference type="SUPFAM" id="SSF53098">
    <property type="entry name" value="Ribonuclease H-like"/>
    <property type="match status" value="1"/>
</dbReference>
<evidence type="ECO:0000313" key="17">
    <source>
        <dbReference type="Ensembl" id="ENSSDUP00000003231.1"/>
    </source>
</evidence>
<dbReference type="SUPFAM" id="SSF50630">
    <property type="entry name" value="Acid proteases"/>
    <property type="match status" value="1"/>
</dbReference>
<feature type="domain" description="SCAN box" evidence="14">
    <location>
        <begin position="1"/>
        <end position="48"/>
    </location>
</feature>
<dbReference type="Gene3D" id="1.10.340.70">
    <property type="match status" value="1"/>
</dbReference>
<dbReference type="InterPro" id="IPR054465">
    <property type="entry name" value="Integrase_p58-like_C"/>
</dbReference>
<dbReference type="GO" id="GO:0015074">
    <property type="term" value="P:DNA integration"/>
    <property type="evidence" value="ECO:0007669"/>
    <property type="project" value="InterPro"/>
</dbReference>
<dbReference type="Pfam" id="PF17917">
    <property type="entry name" value="RT_RNaseH"/>
    <property type="match status" value="1"/>
</dbReference>
<accession>A0A3B4TAV2</accession>
<dbReference type="InterPro" id="IPR000477">
    <property type="entry name" value="RT_dom"/>
</dbReference>
<dbReference type="FunFam" id="1.10.340.70:FF:000001">
    <property type="entry name" value="Retrovirus-related Pol polyprotein from transposon gypsy-like Protein"/>
    <property type="match status" value="1"/>
</dbReference>
<feature type="compositionally biased region" description="Basic and acidic residues" evidence="12">
    <location>
        <begin position="310"/>
        <end position="321"/>
    </location>
</feature>
<dbReference type="GO" id="GO:0008270">
    <property type="term" value="F:zinc ion binding"/>
    <property type="evidence" value="ECO:0007669"/>
    <property type="project" value="UniProtKB-KW"/>
</dbReference>
<keyword evidence="11" id="KW-0863">Zinc-finger</keyword>
<sequence length="1243" mass="141506">MAPKEKTKEQIGDTIIMEQFLKVLNPDLRTWIKERNPKTSKEAAELAEAFLAARRPSKEYLPAKSRPPTSSGKPISGSDFKTRNTRHSSFPSNSAKFELRNRTPLVCHSCGQTGHFKADCPKGQISKNYMCFAPKLLVSELEREEVSDCQGEELTIGVLIEDRPCVALLDSGSNRTLVRQDSLPRDVVYCGGTVDVFCVHGDKVGYPIAKVAIHVEGQLYLLSVGVLEQLPYQVVLGSDLPILAELIAKQSREARAGCTSESLLAVTRSKSKLEQASAEEAWEELPFSGEEVPGVEHTKQCKERKSRSQRRQDRVRGTKVAEHVSKPLEPDLFFIPSDIAKLQRQDPTLTTLFSRCKPESTQVTGTEKEVFVVKGDILYRRSQIGDQLVIPQSLRPRVLNLSHSIPWAGHLGQTKTFSRMVPRFYWPQQYADTVKYCQSCPQCQLTAPGRKGDRAPLISMPIIDTPFSRIAMDIVGPLERSSAGQKYILVICDYATRYPEAFPLRKIKARQIVNCLIQLFSRVGIPKEIITDQGTNFTSSMLKEVYRLLGIQGVRTSPYHPQTDGLVERFNKTLKSMLRKFVNESGSDWDQWLPFLMFAYREVPQSSTGFSPFQLLYGHSVRGPMDVLKEAWEGPLPQQQCSELSYVLKMRDKLGQFQELANDNLGQAQERQKKRYDIASRWRVLQEGQKVLLLLPTSDSGLLAKWQGPYKVTRKTGPVTYELFLPDRRKKHQIFHVNLLKEWVEQEQSRTFWARTIIDEEELQEQYFPTTTESPVLPDLSHLTTDKRQELQAHMAKELFSPKPGCTQLIEHEIRLRSPEQQPIRDTTCRIPAKLVSELKQEVEEMLATGIIEPSRSEWCSPVVLVPKKDDPKLRFCVNFSKLNAVSAFDPYPMPRVDELIERLGNANFLTTLDLCKGYWQVPLTESSKDFTTFRVPSGLYRFKMMPFGLHGAPATFQRLVDEVLRGAEDYAAAYIDDIVIYSRTWEEHVQHLGDVFQRIQNAGLVINARKCHIAKSEVQYLGYVIGGGGIRPQVGKVEAIAASLLPNTKRRLRSFLGLVGWYRRLIPNFASRSALLTEMTRKSSPVKLKWTQESENAFKDLKNCLCQEPVLQCPDFTLPFTVQTDASGVGLGAVLLQGGEGNQLPVQYISRKLFAREMRYSTIEKEALAIKWALDTLRYYLIGKEFVLETDHRALQWIHKMKDTNARITRWYLSLQPYRFQVQYRPGHKNVIADFLSRDSEE</sequence>
<dbReference type="GO" id="GO:0004190">
    <property type="term" value="F:aspartic-type endopeptidase activity"/>
    <property type="evidence" value="ECO:0007669"/>
    <property type="project" value="InterPro"/>
</dbReference>
<dbReference type="FunFam" id="3.30.70.270:FF:000020">
    <property type="entry name" value="Transposon Tf2-6 polyprotein-like Protein"/>
    <property type="match status" value="1"/>
</dbReference>
<dbReference type="InterPro" id="IPR050951">
    <property type="entry name" value="Retrovirus_Pol_polyprotein"/>
</dbReference>
<protein>
    <recommendedName>
        <fullName evidence="10">Gypsy retrotransposon integrase-like protein 1</fullName>
        <ecNumber evidence="3">2.7.7.49</ecNumber>
        <ecNumber evidence="2">3.1.26.4</ecNumber>
    </recommendedName>
</protein>
<dbReference type="GO" id="GO:0003964">
    <property type="term" value="F:RNA-directed DNA polymerase activity"/>
    <property type="evidence" value="ECO:0007669"/>
    <property type="project" value="UniProtKB-KW"/>
</dbReference>
<dbReference type="InterPro" id="IPR041373">
    <property type="entry name" value="RT_RNaseH"/>
</dbReference>
<evidence type="ECO:0000256" key="6">
    <source>
        <dbReference type="ARBA" id="ARBA00022722"/>
    </source>
</evidence>
<keyword evidence="11" id="KW-0479">Metal-binding</keyword>